<evidence type="ECO:0000256" key="1">
    <source>
        <dbReference type="SAM" id="Phobius"/>
    </source>
</evidence>
<name>A0AAV5WG37_9BILA</name>
<gene>
    <name evidence="2" type="ORF">PFISCL1PPCAC_22193</name>
</gene>
<accession>A0AAV5WG37</accession>
<dbReference type="SUPFAM" id="SSF103473">
    <property type="entry name" value="MFS general substrate transporter"/>
    <property type="match status" value="1"/>
</dbReference>
<dbReference type="InterPro" id="IPR036259">
    <property type="entry name" value="MFS_trans_sf"/>
</dbReference>
<sequence length="239" mass="25951">IFVILASISNVGTGVFRLLILVIQADNFTGKKLARAITANVIGESIVALIANTVNAVIVPNKLDWRLGVVVGPTLAIPFRTQLAIPIVMAVCACLGPLAYLGEIVMLSVSLPLNVISFFIDGIASSGLSLTQQQVILDTTPAYQRASALSFLRLIIAVFLTPSAQVFGVISDYFRGDSVISLARFTGLQKTFLYTWIISVVSSVMYLLILRFYRKDAENSKEVDRRNSILTAPILSRKS</sequence>
<feature type="non-terminal residue" evidence="2">
    <location>
        <position position="1"/>
    </location>
</feature>
<organism evidence="2 3">
    <name type="scientific">Pristionchus fissidentatus</name>
    <dbReference type="NCBI Taxonomy" id="1538716"/>
    <lineage>
        <taxon>Eukaryota</taxon>
        <taxon>Metazoa</taxon>
        <taxon>Ecdysozoa</taxon>
        <taxon>Nematoda</taxon>
        <taxon>Chromadorea</taxon>
        <taxon>Rhabditida</taxon>
        <taxon>Rhabditina</taxon>
        <taxon>Diplogasteromorpha</taxon>
        <taxon>Diplogasteroidea</taxon>
        <taxon>Neodiplogasteridae</taxon>
        <taxon>Pristionchus</taxon>
    </lineage>
</organism>
<feature type="transmembrane region" description="Helical" evidence="1">
    <location>
        <begin position="191"/>
        <end position="213"/>
    </location>
</feature>
<feature type="non-terminal residue" evidence="2">
    <location>
        <position position="239"/>
    </location>
</feature>
<dbReference type="AlphaFoldDB" id="A0AAV5WG37"/>
<dbReference type="EMBL" id="BTSY01000005">
    <property type="protein sequence ID" value="GMT30896.1"/>
    <property type="molecule type" value="Genomic_DNA"/>
</dbReference>
<keyword evidence="1" id="KW-0472">Membrane</keyword>
<feature type="transmembrane region" description="Helical" evidence="1">
    <location>
        <begin position="107"/>
        <end position="130"/>
    </location>
</feature>
<evidence type="ECO:0008006" key="4">
    <source>
        <dbReference type="Google" id="ProtNLM"/>
    </source>
</evidence>
<evidence type="ECO:0000313" key="2">
    <source>
        <dbReference type="EMBL" id="GMT30896.1"/>
    </source>
</evidence>
<proteinExistence type="predicted"/>
<protein>
    <recommendedName>
        <fullName evidence="4">G protein-coupled receptor</fullName>
    </recommendedName>
</protein>
<dbReference type="Proteomes" id="UP001432322">
    <property type="component" value="Unassembled WGS sequence"/>
</dbReference>
<reference evidence="2" key="1">
    <citation type="submission" date="2023-10" db="EMBL/GenBank/DDBJ databases">
        <title>Genome assembly of Pristionchus species.</title>
        <authorList>
            <person name="Yoshida K."/>
            <person name="Sommer R.J."/>
        </authorList>
    </citation>
    <scope>NUCLEOTIDE SEQUENCE</scope>
    <source>
        <strain evidence="2">RS5133</strain>
    </source>
</reference>
<feature type="transmembrane region" description="Helical" evidence="1">
    <location>
        <begin position="83"/>
        <end position="101"/>
    </location>
</feature>
<keyword evidence="1" id="KW-1133">Transmembrane helix</keyword>
<keyword evidence="3" id="KW-1185">Reference proteome</keyword>
<evidence type="ECO:0000313" key="3">
    <source>
        <dbReference type="Proteomes" id="UP001432322"/>
    </source>
</evidence>
<keyword evidence="1" id="KW-0812">Transmembrane</keyword>
<feature type="transmembrane region" description="Helical" evidence="1">
    <location>
        <begin position="151"/>
        <end position="171"/>
    </location>
</feature>
<comment type="caution">
    <text evidence="2">The sequence shown here is derived from an EMBL/GenBank/DDBJ whole genome shotgun (WGS) entry which is preliminary data.</text>
</comment>